<dbReference type="EMBL" id="RBNL01001837">
    <property type="protein sequence ID" value="RML85225.1"/>
    <property type="molecule type" value="Genomic_DNA"/>
</dbReference>
<dbReference type="SUPFAM" id="SSF53850">
    <property type="entry name" value="Periplasmic binding protein-like II"/>
    <property type="match status" value="1"/>
</dbReference>
<comment type="caution">
    <text evidence="1">The sequence shown here is derived from an EMBL/GenBank/DDBJ whole genome shotgun (WGS) entry which is preliminary data.</text>
</comment>
<dbReference type="Gene3D" id="3.40.190.10">
    <property type="entry name" value="Periplasmic binding protein-like II"/>
    <property type="match status" value="1"/>
</dbReference>
<reference evidence="1 2" key="1">
    <citation type="submission" date="2018-08" db="EMBL/GenBank/DDBJ databases">
        <title>Recombination of ecologically and evolutionarily significant loci maintains genetic cohesion in the Pseudomonas syringae species complex.</title>
        <authorList>
            <person name="Dillon M."/>
            <person name="Thakur S."/>
            <person name="Almeida R.N.D."/>
            <person name="Weir B.S."/>
            <person name="Guttman D.S."/>
        </authorList>
    </citation>
    <scope>NUCLEOTIDE SEQUENCE [LARGE SCALE GENOMIC DNA]</scope>
    <source>
        <strain evidence="1 2">88_10</strain>
    </source>
</reference>
<evidence type="ECO:0000313" key="2">
    <source>
        <dbReference type="Proteomes" id="UP000282378"/>
    </source>
</evidence>
<name>A0A3M2ZBJ2_PSEYM</name>
<protein>
    <submittedName>
        <fullName evidence="1">Glucose ABC transporter, periplasmic glucose-binding protein</fullName>
    </submittedName>
</protein>
<evidence type="ECO:0000313" key="1">
    <source>
        <dbReference type="EMBL" id="RML85225.1"/>
    </source>
</evidence>
<sequence length="119" mass="12755">MFKQKDKGTTAAQQDLAKVAMGEDFQKVFSINKGSIPVRQDMLADMNKYGFDSCAQTAAKDFLADSKTGGLQPSMAHNMATTLAVQGAFFDVVTNYINDPKADPAETAKKLATAVKSAQ</sequence>
<proteinExistence type="predicted"/>
<organism evidence="1 2">
    <name type="scientific">Pseudomonas syringae pv. maculicola</name>
    <dbReference type="NCBI Taxonomy" id="59511"/>
    <lineage>
        <taxon>Bacteria</taxon>
        <taxon>Pseudomonadati</taxon>
        <taxon>Pseudomonadota</taxon>
        <taxon>Gammaproteobacteria</taxon>
        <taxon>Pseudomonadales</taxon>
        <taxon>Pseudomonadaceae</taxon>
        <taxon>Pseudomonas</taxon>
    </lineage>
</organism>
<accession>A0A3M2ZBJ2</accession>
<dbReference type="Proteomes" id="UP000282378">
    <property type="component" value="Unassembled WGS sequence"/>
</dbReference>
<dbReference type="AlphaFoldDB" id="A0A3M2ZBJ2"/>
<gene>
    <name evidence="1" type="ORF">APX70_05956</name>
</gene>